<keyword evidence="3" id="KW-1185">Reference proteome</keyword>
<dbReference type="EMBL" id="ML978122">
    <property type="protein sequence ID" value="KAF2102385.1"/>
    <property type="molecule type" value="Genomic_DNA"/>
</dbReference>
<evidence type="ECO:0000256" key="1">
    <source>
        <dbReference type="SAM" id="MobiDB-lite"/>
    </source>
</evidence>
<feature type="region of interest" description="Disordered" evidence="1">
    <location>
        <begin position="150"/>
        <end position="224"/>
    </location>
</feature>
<proteinExistence type="predicted"/>
<reference evidence="2" key="1">
    <citation type="journal article" date="2020" name="Stud. Mycol.">
        <title>101 Dothideomycetes genomes: a test case for predicting lifestyles and emergence of pathogens.</title>
        <authorList>
            <person name="Haridas S."/>
            <person name="Albert R."/>
            <person name="Binder M."/>
            <person name="Bloem J."/>
            <person name="Labutti K."/>
            <person name="Salamov A."/>
            <person name="Andreopoulos B."/>
            <person name="Baker S."/>
            <person name="Barry K."/>
            <person name="Bills G."/>
            <person name="Bluhm B."/>
            <person name="Cannon C."/>
            <person name="Castanera R."/>
            <person name="Culley D."/>
            <person name="Daum C."/>
            <person name="Ezra D."/>
            <person name="Gonzalez J."/>
            <person name="Henrissat B."/>
            <person name="Kuo A."/>
            <person name="Liang C."/>
            <person name="Lipzen A."/>
            <person name="Lutzoni F."/>
            <person name="Magnuson J."/>
            <person name="Mondo S."/>
            <person name="Nolan M."/>
            <person name="Ohm R."/>
            <person name="Pangilinan J."/>
            <person name="Park H.-J."/>
            <person name="Ramirez L."/>
            <person name="Alfaro M."/>
            <person name="Sun H."/>
            <person name="Tritt A."/>
            <person name="Yoshinaga Y."/>
            <person name="Zwiers L.-H."/>
            <person name="Turgeon B."/>
            <person name="Goodwin S."/>
            <person name="Spatafora J."/>
            <person name="Crous P."/>
            <person name="Grigoriev I."/>
        </authorList>
    </citation>
    <scope>NUCLEOTIDE SEQUENCE</scope>
    <source>
        <strain evidence="2">CBS 133067</strain>
    </source>
</reference>
<evidence type="ECO:0000313" key="2">
    <source>
        <dbReference type="EMBL" id="KAF2102385.1"/>
    </source>
</evidence>
<dbReference type="Proteomes" id="UP000799772">
    <property type="component" value="Unassembled WGS sequence"/>
</dbReference>
<protein>
    <submittedName>
        <fullName evidence="2">Uncharacterized protein</fullName>
    </submittedName>
</protein>
<feature type="compositionally biased region" description="Acidic residues" evidence="1">
    <location>
        <begin position="207"/>
        <end position="218"/>
    </location>
</feature>
<organism evidence="2 3">
    <name type="scientific">Rhizodiscina lignyota</name>
    <dbReference type="NCBI Taxonomy" id="1504668"/>
    <lineage>
        <taxon>Eukaryota</taxon>
        <taxon>Fungi</taxon>
        <taxon>Dikarya</taxon>
        <taxon>Ascomycota</taxon>
        <taxon>Pezizomycotina</taxon>
        <taxon>Dothideomycetes</taxon>
        <taxon>Pleosporomycetidae</taxon>
        <taxon>Aulographales</taxon>
        <taxon>Rhizodiscinaceae</taxon>
        <taxon>Rhizodiscina</taxon>
    </lineage>
</organism>
<dbReference type="OrthoDB" id="5374757at2759"/>
<name>A0A9P4M9Q6_9PEZI</name>
<evidence type="ECO:0000313" key="3">
    <source>
        <dbReference type="Proteomes" id="UP000799772"/>
    </source>
</evidence>
<feature type="compositionally biased region" description="Acidic residues" evidence="1">
    <location>
        <begin position="176"/>
        <end position="185"/>
    </location>
</feature>
<comment type="caution">
    <text evidence="2">The sequence shown here is derived from an EMBL/GenBank/DDBJ whole genome shotgun (WGS) entry which is preliminary data.</text>
</comment>
<dbReference type="PANTHER" id="PTHR40635">
    <property type="match status" value="1"/>
</dbReference>
<sequence length="281" mass="31275">MAPTRRYLRITKYSVLEVRIYSDPPAIADSWLLRRGDPALPRVIEAVRPLVLPKLREEIERAKSKSKASKRGVKDTVVQDDFEMSIFLTENSMRHSLLTKHKSFNEKRRITSNSNRLTGWLTSGSGDAPIDVDAEDNPSATIAREEEEEIVNLDDIPDAGLSTTDTRGKRRRVPDEESLFVDDASEASSVGFQTQRTPPSKRTRTVEDDDNDEEGDGALDDKKKMSVNTSYDGFSIYGRILCLVVKRRGAKAAAPSGQKMLESWVSTQAAQDAGVVEDDEG</sequence>
<dbReference type="AlphaFoldDB" id="A0A9P4M9Q6"/>
<accession>A0A9P4M9Q6</accession>
<dbReference type="PANTHER" id="PTHR40635:SF1">
    <property type="match status" value="1"/>
</dbReference>
<feature type="compositionally biased region" description="Polar residues" evidence="1">
    <location>
        <begin position="186"/>
        <end position="200"/>
    </location>
</feature>
<gene>
    <name evidence="2" type="ORF">NA57DRAFT_63350</name>
</gene>